<keyword evidence="3" id="KW-0547">Nucleotide-binding</keyword>
<dbReference type="EMBL" id="JANBPK010000555">
    <property type="protein sequence ID" value="KAJ2935389.1"/>
    <property type="molecule type" value="Genomic_DNA"/>
</dbReference>
<dbReference type="PANTHER" id="PTHR18934:SF118">
    <property type="entry name" value="ATP-DEPENDENT RNA HELICASE DHX33"/>
    <property type="match status" value="1"/>
</dbReference>
<dbReference type="OrthoDB" id="10253254at2759"/>
<gene>
    <name evidence="6" type="ORF">H1R20_g1705</name>
</gene>
<dbReference type="PANTHER" id="PTHR18934">
    <property type="entry name" value="ATP-DEPENDENT RNA HELICASE"/>
    <property type="match status" value="1"/>
</dbReference>
<dbReference type="EC" id="3.6.4.13" evidence="1"/>
<evidence type="ECO:0000256" key="2">
    <source>
        <dbReference type="ARBA" id="ARBA00022801"/>
    </source>
</evidence>
<evidence type="ECO:0000256" key="5">
    <source>
        <dbReference type="SAM" id="MobiDB-lite"/>
    </source>
</evidence>
<protein>
    <recommendedName>
        <fullName evidence="1">RNA helicase</fullName>
        <ecNumber evidence="1">3.6.4.13</ecNumber>
    </recommendedName>
</protein>
<dbReference type="Gene3D" id="3.40.50.300">
    <property type="entry name" value="P-loop containing nucleotide triphosphate hydrolases"/>
    <property type="match status" value="1"/>
</dbReference>
<keyword evidence="3" id="KW-0347">Helicase</keyword>
<evidence type="ECO:0000256" key="4">
    <source>
        <dbReference type="ARBA" id="ARBA00047984"/>
    </source>
</evidence>
<comment type="catalytic activity">
    <reaction evidence="4">
        <text>ATP + H2O = ADP + phosphate + H(+)</text>
        <dbReference type="Rhea" id="RHEA:13065"/>
        <dbReference type="ChEBI" id="CHEBI:15377"/>
        <dbReference type="ChEBI" id="CHEBI:15378"/>
        <dbReference type="ChEBI" id="CHEBI:30616"/>
        <dbReference type="ChEBI" id="CHEBI:43474"/>
        <dbReference type="ChEBI" id="CHEBI:456216"/>
        <dbReference type="EC" id="3.6.4.13"/>
    </reaction>
</comment>
<evidence type="ECO:0000313" key="7">
    <source>
        <dbReference type="Proteomes" id="UP001140091"/>
    </source>
</evidence>
<organism evidence="6 7">
    <name type="scientific">Candolleomyces eurysporus</name>
    <dbReference type="NCBI Taxonomy" id="2828524"/>
    <lineage>
        <taxon>Eukaryota</taxon>
        <taxon>Fungi</taxon>
        <taxon>Dikarya</taxon>
        <taxon>Basidiomycota</taxon>
        <taxon>Agaricomycotina</taxon>
        <taxon>Agaricomycetes</taxon>
        <taxon>Agaricomycetidae</taxon>
        <taxon>Agaricales</taxon>
        <taxon>Agaricineae</taxon>
        <taxon>Psathyrellaceae</taxon>
        <taxon>Candolleomyces</taxon>
    </lineage>
</organism>
<dbReference type="GO" id="GO:0003725">
    <property type="term" value="F:double-stranded RNA binding"/>
    <property type="evidence" value="ECO:0007669"/>
    <property type="project" value="TreeGrafter"/>
</dbReference>
<dbReference type="GO" id="GO:0045943">
    <property type="term" value="P:positive regulation of transcription by RNA polymerase I"/>
    <property type="evidence" value="ECO:0007669"/>
    <property type="project" value="TreeGrafter"/>
</dbReference>
<dbReference type="InterPro" id="IPR027417">
    <property type="entry name" value="P-loop_NTPase"/>
</dbReference>
<dbReference type="GO" id="GO:0003724">
    <property type="term" value="F:RNA helicase activity"/>
    <property type="evidence" value="ECO:0007669"/>
    <property type="project" value="UniProtKB-EC"/>
</dbReference>
<evidence type="ECO:0000256" key="1">
    <source>
        <dbReference type="ARBA" id="ARBA00012552"/>
    </source>
</evidence>
<proteinExistence type="predicted"/>
<keyword evidence="3" id="KW-0067">ATP-binding</keyword>
<evidence type="ECO:0000256" key="3">
    <source>
        <dbReference type="ARBA" id="ARBA00022806"/>
    </source>
</evidence>
<dbReference type="AlphaFoldDB" id="A0A9W8JJS5"/>
<keyword evidence="7" id="KW-1185">Reference proteome</keyword>
<dbReference type="GO" id="GO:0016787">
    <property type="term" value="F:hydrolase activity"/>
    <property type="evidence" value="ECO:0007669"/>
    <property type="project" value="UniProtKB-KW"/>
</dbReference>
<dbReference type="GO" id="GO:0005730">
    <property type="term" value="C:nucleolus"/>
    <property type="evidence" value="ECO:0007669"/>
    <property type="project" value="TreeGrafter"/>
</dbReference>
<feature type="region of interest" description="Disordered" evidence="5">
    <location>
        <begin position="1"/>
        <end position="119"/>
    </location>
</feature>
<name>A0A9W8JJS5_9AGAR</name>
<accession>A0A9W8JJS5</accession>
<sequence length="158" mass="17416">MVVATASPAGHRKSAVNLFRDRSHKYKQQKKPGSTSIPWVDVPDEAPLHQNQENLLKRNGAIVNGSEAGSTTSRRRKKPRHSYENKTHNQVNGAREDTANGAGPSSPSKATGIQEQRRDLPIFQGREALIEEIRKNDVTVLLGETGSGKTTRKLPNLF</sequence>
<comment type="caution">
    <text evidence="6">The sequence shown here is derived from an EMBL/GenBank/DDBJ whole genome shotgun (WGS) entry which is preliminary data.</text>
</comment>
<reference evidence="6" key="1">
    <citation type="submission" date="2022-06" db="EMBL/GenBank/DDBJ databases">
        <title>Genome Sequence of Candolleomyces eurysporus.</title>
        <authorList>
            <person name="Buettner E."/>
        </authorList>
    </citation>
    <scope>NUCLEOTIDE SEQUENCE</scope>
    <source>
        <strain evidence="6">VTCC 930004</strain>
    </source>
</reference>
<feature type="compositionally biased region" description="Polar residues" evidence="5">
    <location>
        <begin position="103"/>
        <end position="114"/>
    </location>
</feature>
<dbReference type="Proteomes" id="UP001140091">
    <property type="component" value="Unassembled WGS sequence"/>
</dbReference>
<feature type="non-terminal residue" evidence="6">
    <location>
        <position position="158"/>
    </location>
</feature>
<keyword evidence="2" id="KW-0378">Hydrolase</keyword>
<evidence type="ECO:0000313" key="6">
    <source>
        <dbReference type="EMBL" id="KAJ2935389.1"/>
    </source>
</evidence>